<reference evidence="1" key="1">
    <citation type="submission" date="2022-11" db="EMBL/GenBank/DDBJ databases">
        <title>Genome Sequence of Boeremia exigua.</title>
        <authorList>
            <person name="Buettner E."/>
        </authorList>
    </citation>
    <scope>NUCLEOTIDE SEQUENCE</scope>
    <source>
        <strain evidence="1">CU02</strain>
    </source>
</reference>
<evidence type="ECO:0000313" key="2">
    <source>
        <dbReference type="Proteomes" id="UP001153331"/>
    </source>
</evidence>
<dbReference type="Proteomes" id="UP001153331">
    <property type="component" value="Unassembled WGS sequence"/>
</dbReference>
<gene>
    <name evidence="1" type="ORF">OPT61_g95</name>
</gene>
<accession>A0ACC2IV02</accession>
<proteinExistence type="predicted"/>
<sequence length="879" mass="93593">MSHPISVTAIVSDAPNGTHPVWRKEKVQLREPGEDELLVKIIASGICHTDIAISTFPEGVPGFQPYPKIMGHEGAGIVERVGSKISNVKKGDKVLLSFDYCSKDDCRGCEDDTPGYCNEFHVRNLFNEADVYQVDNGKSAGGLFFGQSSFSSTALVKGTSVVNVEQLVKDEEELKLFAPMGCGYQTGAAAVTELANVGKKDAVVVYGLGGVGMSAVMAASVRGAHTIIGVDIVQSRLELAKEMGATHVIDSSNFKDLATDIPAAIREIAPKGVNAVFDTTGVVPLISAAIPALHAKGQIVLIGVVNGKAMDLDLGALLNFGTAIRGCIEGNAKPSKFVPQMIEWYRQGKFPIEKLAKFYQSDDFEKALADMHTGSTIKPILLCANNGPPMRLKVGPSVSEIRERSEATLSPAKPAHKTSRHVKKLGTNRSSAAGWQAFSASKSLNSGSHVAKEKTRHRSVPCVEFIKGSYSVVLLERAAGGLGVEEEHSRDDDGGNDEEDQVVLPPNGLNSDGRHHIDHEIPAPVETSRQTGHGDAETCGRDFSAVQEVGAEEADGDEEVEQEHKQSGHDLSSLVGCRPRGGNSESQHAGSHASAGKHEQLAATEAVDGEEGHEAGQELPGKCATRQNARSLCIEAETLLEDDGRVGGDQIGTAHLLEKLQEHAERKAVEQLVLAVGENLADLDGAALGLLESKLNAADFGCDLVVVKVNTLEVSQATPGLLNAALPDQPSGRFRDRENSDHGDNRDDSGDREGNAPLQREVILLEETKVDPRLEQETESNEQTVEHNVLATVGRRRAFRLPDRNGSTELSDSPAENEAANNELRKLEGGALQDLSNKSAGSANEDSFAATELVAHPGASKRTEKSTQGEGSDNSTLLG</sequence>
<keyword evidence="2" id="KW-1185">Reference proteome</keyword>
<comment type="caution">
    <text evidence="1">The sequence shown here is derived from an EMBL/GenBank/DDBJ whole genome shotgun (WGS) entry which is preliminary data.</text>
</comment>
<evidence type="ECO:0000313" key="1">
    <source>
        <dbReference type="EMBL" id="KAJ8119046.1"/>
    </source>
</evidence>
<protein>
    <submittedName>
        <fullName evidence="1">Uncharacterized protein</fullName>
    </submittedName>
</protein>
<name>A0ACC2IV02_9PLEO</name>
<dbReference type="EMBL" id="JAPHNI010000003">
    <property type="protein sequence ID" value="KAJ8119046.1"/>
    <property type="molecule type" value="Genomic_DNA"/>
</dbReference>
<organism evidence="1 2">
    <name type="scientific">Boeremia exigua</name>
    <dbReference type="NCBI Taxonomy" id="749465"/>
    <lineage>
        <taxon>Eukaryota</taxon>
        <taxon>Fungi</taxon>
        <taxon>Dikarya</taxon>
        <taxon>Ascomycota</taxon>
        <taxon>Pezizomycotina</taxon>
        <taxon>Dothideomycetes</taxon>
        <taxon>Pleosporomycetidae</taxon>
        <taxon>Pleosporales</taxon>
        <taxon>Pleosporineae</taxon>
        <taxon>Didymellaceae</taxon>
        <taxon>Boeremia</taxon>
    </lineage>
</organism>